<keyword evidence="2" id="KW-0812">Transmembrane</keyword>
<evidence type="ECO:0000256" key="2">
    <source>
        <dbReference type="SAM" id="Phobius"/>
    </source>
</evidence>
<feature type="transmembrane region" description="Helical" evidence="2">
    <location>
        <begin position="55"/>
        <end position="74"/>
    </location>
</feature>
<dbReference type="Proteomes" id="UP001157418">
    <property type="component" value="Unassembled WGS sequence"/>
</dbReference>
<name>A0AAU9NQY8_9ASTR</name>
<protein>
    <submittedName>
        <fullName evidence="3">Uncharacterized protein</fullName>
    </submittedName>
</protein>
<feature type="transmembrane region" description="Helical" evidence="2">
    <location>
        <begin position="119"/>
        <end position="139"/>
    </location>
</feature>
<accession>A0AAU9NQY8</accession>
<sequence>MLKEIKNGCIPLLFLQMRCSTFLCLPLAFPFLLLFWVFGSTSARAISSTRTRHASWSKSVGIVFSATVANVSMAKAHAQSACPCHILIYSTINALYAAAKYDFYIFFTELCNYKHSCAWFNWSWITIIFFIYCSLHNFVSSCKGVGKDPILHRSSVSSRSPRPSLPLPASTTDSDSPFRSGISIVYINVVYDDLKMAVVIFTSTNACKSFSDELIRLCYMEMLKQLQENGVGGVDIVAL</sequence>
<gene>
    <name evidence="3" type="ORF">LVIROSA_LOCUS26251</name>
</gene>
<evidence type="ECO:0000256" key="1">
    <source>
        <dbReference type="SAM" id="MobiDB-lite"/>
    </source>
</evidence>
<feature type="region of interest" description="Disordered" evidence="1">
    <location>
        <begin position="153"/>
        <end position="175"/>
    </location>
</feature>
<feature type="compositionally biased region" description="Low complexity" evidence="1">
    <location>
        <begin position="153"/>
        <end position="170"/>
    </location>
</feature>
<organism evidence="3 4">
    <name type="scientific">Lactuca virosa</name>
    <dbReference type="NCBI Taxonomy" id="75947"/>
    <lineage>
        <taxon>Eukaryota</taxon>
        <taxon>Viridiplantae</taxon>
        <taxon>Streptophyta</taxon>
        <taxon>Embryophyta</taxon>
        <taxon>Tracheophyta</taxon>
        <taxon>Spermatophyta</taxon>
        <taxon>Magnoliopsida</taxon>
        <taxon>eudicotyledons</taxon>
        <taxon>Gunneridae</taxon>
        <taxon>Pentapetalae</taxon>
        <taxon>asterids</taxon>
        <taxon>campanulids</taxon>
        <taxon>Asterales</taxon>
        <taxon>Asteraceae</taxon>
        <taxon>Cichorioideae</taxon>
        <taxon>Cichorieae</taxon>
        <taxon>Lactucinae</taxon>
        <taxon>Lactuca</taxon>
    </lineage>
</organism>
<dbReference type="EMBL" id="CAKMRJ010005412">
    <property type="protein sequence ID" value="CAH1440094.1"/>
    <property type="molecule type" value="Genomic_DNA"/>
</dbReference>
<comment type="caution">
    <text evidence="3">The sequence shown here is derived from an EMBL/GenBank/DDBJ whole genome shotgun (WGS) entry which is preliminary data.</text>
</comment>
<dbReference type="AlphaFoldDB" id="A0AAU9NQY8"/>
<feature type="transmembrane region" description="Helical" evidence="2">
    <location>
        <begin position="86"/>
        <end position="107"/>
    </location>
</feature>
<evidence type="ECO:0000313" key="3">
    <source>
        <dbReference type="EMBL" id="CAH1440094.1"/>
    </source>
</evidence>
<proteinExistence type="predicted"/>
<keyword evidence="2" id="KW-1133">Transmembrane helix</keyword>
<keyword evidence="2" id="KW-0472">Membrane</keyword>
<evidence type="ECO:0000313" key="4">
    <source>
        <dbReference type="Proteomes" id="UP001157418"/>
    </source>
</evidence>
<keyword evidence="4" id="KW-1185">Reference proteome</keyword>
<reference evidence="3 4" key="1">
    <citation type="submission" date="2022-01" db="EMBL/GenBank/DDBJ databases">
        <authorList>
            <person name="Xiong W."/>
            <person name="Schranz E."/>
        </authorList>
    </citation>
    <scope>NUCLEOTIDE SEQUENCE [LARGE SCALE GENOMIC DNA]</scope>
</reference>